<feature type="domain" description="LD-carboxypeptidase N-terminal" evidence="6">
    <location>
        <begin position="13"/>
        <end position="129"/>
    </location>
</feature>
<evidence type="ECO:0000256" key="3">
    <source>
        <dbReference type="ARBA" id="ARBA00022670"/>
    </source>
</evidence>
<keyword evidence="5" id="KW-0720">Serine protease</keyword>
<feature type="domain" description="LD-carboxypeptidase C-terminal" evidence="7">
    <location>
        <begin position="176"/>
        <end position="288"/>
    </location>
</feature>
<dbReference type="EMBL" id="BMPN01000002">
    <property type="protein sequence ID" value="GGJ52564.1"/>
    <property type="molecule type" value="Genomic_DNA"/>
</dbReference>
<keyword evidence="3" id="KW-0645">Protease</keyword>
<dbReference type="RefSeq" id="WP_021289809.1">
    <property type="nucleotide sequence ID" value="NZ_BMPN01000002.1"/>
</dbReference>
<proteinExistence type="inferred from homology"/>
<comment type="similarity">
    <text evidence="1">Belongs to the peptidase S66 family.</text>
</comment>
<dbReference type="CDD" id="cd07025">
    <property type="entry name" value="Peptidase_S66"/>
    <property type="match status" value="1"/>
</dbReference>
<dbReference type="Pfam" id="PF02016">
    <property type="entry name" value="Peptidase_S66"/>
    <property type="match status" value="1"/>
</dbReference>
<dbReference type="InterPro" id="IPR040921">
    <property type="entry name" value="Peptidase_S66C"/>
</dbReference>
<dbReference type="InterPro" id="IPR029062">
    <property type="entry name" value="Class_I_gatase-like"/>
</dbReference>
<keyword evidence="2 8" id="KW-0121">Carboxypeptidase</keyword>
<evidence type="ECO:0000313" key="8">
    <source>
        <dbReference type="EMBL" id="GGJ52564.1"/>
    </source>
</evidence>
<evidence type="ECO:0000256" key="1">
    <source>
        <dbReference type="ARBA" id="ARBA00010233"/>
    </source>
</evidence>
<evidence type="ECO:0000313" key="9">
    <source>
        <dbReference type="Proteomes" id="UP000634435"/>
    </source>
</evidence>
<dbReference type="Gene3D" id="3.50.30.60">
    <property type="entry name" value="LD-carboxypeptidase A C-terminal domain-like"/>
    <property type="match status" value="1"/>
</dbReference>
<evidence type="ECO:0000256" key="2">
    <source>
        <dbReference type="ARBA" id="ARBA00022645"/>
    </source>
</evidence>
<dbReference type="PIRSF" id="PIRSF028757">
    <property type="entry name" value="LD-carboxypeptidase"/>
    <property type="match status" value="1"/>
</dbReference>
<dbReference type="InterPro" id="IPR040449">
    <property type="entry name" value="Peptidase_S66_N"/>
</dbReference>
<evidence type="ECO:0000256" key="4">
    <source>
        <dbReference type="ARBA" id="ARBA00022801"/>
    </source>
</evidence>
<dbReference type="Pfam" id="PF17676">
    <property type="entry name" value="Peptidase_S66C"/>
    <property type="match status" value="1"/>
</dbReference>
<organism evidence="8 9">
    <name type="scientific">Virgibacillus kapii</name>
    <dbReference type="NCBI Taxonomy" id="1638645"/>
    <lineage>
        <taxon>Bacteria</taxon>
        <taxon>Bacillati</taxon>
        <taxon>Bacillota</taxon>
        <taxon>Bacilli</taxon>
        <taxon>Bacillales</taxon>
        <taxon>Bacillaceae</taxon>
        <taxon>Virgibacillus</taxon>
    </lineage>
</organism>
<evidence type="ECO:0000256" key="5">
    <source>
        <dbReference type="ARBA" id="ARBA00022825"/>
    </source>
</evidence>
<dbReference type="InterPro" id="IPR027478">
    <property type="entry name" value="LdcA_N"/>
</dbReference>
<sequence length="305" mass="33430">MIHPPRLQTGDRIGVVAPAGPPDQECLHQAVSFFEKMGLNVQLGKNIEKVNGYLAGTDKERTEDLHHMIINPEIKAIIFARGGYGTARIASYLDYTCIKRNPKVYWGYSDITYLHTAIRQQTGLITFHGPMLASDIAKDNFDHVSASMFEQLFRPITYTYSEQFGPLHVFVEGEATGMIVGGNLSLLVSSLGTPFEIDTTNRLILLEDIGEEPYRVDSMLNQLKLAGKLSSAAGFMLGDFADAKAKVTPSLSMNAVFQSYFSNLNKPVIAGFKMGHCLPNLAIPLGVEGYLSTGNKKLIAKPGVQ</sequence>
<comment type="caution">
    <text evidence="8">The sequence shown here is derived from an EMBL/GenBank/DDBJ whole genome shotgun (WGS) entry which is preliminary data.</text>
</comment>
<name>A0ABQ2DDX9_9BACI</name>
<dbReference type="SUPFAM" id="SSF52317">
    <property type="entry name" value="Class I glutamine amidotransferase-like"/>
    <property type="match status" value="1"/>
</dbReference>
<keyword evidence="4" id="KW-0378">Hydrolase</keyword>
<accession>A0ABQ2DDX9</accession>
<dbReference type="SUPFAM" id="SSF141986">
    <property type="entry name" value="LD-carboxypeptidase A C-terminal domain-like"/>
    <property type="match status" value="1"/>
</dbReference>
<keyword evidence="9" id="KW-1185">Reference proteome</keyword>
<gene>
    <name evidence="8" type="primary">ykfA</name>
    <name evidence="8" type="ORF">GCM10007111_13400</name>
</gene>
<dbReference type="GO" id="GO:0004180">
    <property type="term" value="F:carboxypeptidase activity"/>
    <property type="evidence" value="ECO:0007669"/>
    <property type="project" value="UniProtKB-KW"/>
</dbReference>
<evidence type="ECO:0000259" key="7">
    <source>
        <dbReference type="Pfam" id="PF17676"/>
    </source>
</evidence>
<dbReference type="InterPro" id="IPR027461">
    <property type="entry name" value="Carboxypeptidase_A_C_sf"/>
</dbReference>
<protein>
    <submittedName>
        <fullName evidence="8">Murein peptide carboxypeptidase</fullName>
    </submittedName>
</protein>
<dbReference type="Gene3D" id="3.40.50.10740">
    <property type="entry name" value="Class I glutamine amidotransferase-like"/>
    <property type="match status" value="1"/>
</dbReference>
<dbReference type="Proteomes" id="UP000634435">
    <property type="component" value="Unassembled WGS sequence"/>
</dbReference>
<reference evidence="9" key="1">
    <citation type="journal article" date="2019" name="Int. J. Syst. Evol. Microbiol.">
        <title>The Global Catalogue of Microorganisms (GCM) 10K type strain sequencing project: providing services to taxonomists for standard genome sequencing and annotation.</title>
        <authorList>
            <consortium name="The Broad Institute Genomics Platform"/>
            <consortium name="The Broad Institute Genome Sequencing Center for Infectious Disease"/>
            <person name="Wu L."/>
            <person name="Ma J."/>
        </authorList>
    </citation>
    <scope>NUCLEOTIDE SEQUENCE [LARGE SCALE GENOMIC DNA]</scope>
    <source>
        <strain evidence="9">JCM 30071</strain>
    </source>
</reference>
<dbReference type="PANTHER" id="PTHR30237">
    <property type="entry name" value="MURAMOYLTETRAPEPTIDE CARBOXYPEPTIDASE"/>
    <property type="match status" value="1"/>
</dbReference>
<dbReference type="InterPro" id="IPR003507">
    <property type="entry name" value="S66_fam"/>
</dbReference>
<dbReference type="PANTHER" id="PTHR30237:SF2">
    <property type="entry name" value="MUREIN TETRAPEPTIDE CARBOXYPEPTIDASE"/>
    <property type="match status" value="1"/>
</dbReference>
<evidence type="ECO:0000259" key="6">
    <source>
        <dbReference type="Pfam" id="PF02016"/>
    </source>
</evidence>